<dbReference type="Proteomes" id="UP000294933">
    <property type="component" value="Unassembled WGS sequence"/>
</dbReference>
<dbReference type="SUPFAM" id="SSF81995">
    <property type="entry name" value="beta-sandwich domain of Sec23/24"/>
    <property type="match status" value="1"/>
</dbReference>
<reference evidence="9 10" key="1">
    <citation type="submission" date="2018-06" db="EMBL/GenBank/DDBJ databases">
        <title>A transcriptomic atlas of mushroom development highlights an independent origin of complex multicellularity.</title>
        <authorList>
            <consortium name="DOE Joint Genome Institute"/>
            <person name="Krizsan K."/>
            <person name="Almasi E."/>
            <person name="Merenyi Z."/>
            <person name="Sahu N."/>
            <person name="Viragh M."/>
            <person name="Koszo T."/>
            <person name="Mondo S."/>
            <person name="Kiss B."/>
            <person name="Balint B."/>
            <person name="Kues U."/>
            <person name="Barry K."/>
            <person name="Hegedus J.C."/>
            <person name="Henrissat B."/>
            <person name="Johnson J."/>
            <person name="Lipzen A."/>
            <person name="Ohm R."/>
            <person name="Nagy I."/>
            <person name="Pangilinan J."/>
            <person name="Yan J."/>
            <person name="Xiong Y."/>
            <person name="Grigoriev I.V."/>
            <person name="Hibbett D.S."/>
            <person name="Nagy L.G."/>
        </authorList>
    </citation>
    <scope>NUCLEOTIDE SEQUENCE [LARGE SCALE GENOMIC DNA]</scope>
    <source>
        <strain evidence="9 10">SZMC22713</strain>
    </source>
</reference>
<evidence type="ECO:0000256" key="2">
    <source>
        <dbReference type="ARBA" id="ARBA00022448"/>
    </source>
</evidence>
<dbReference type="GO" id="GO:0070971">
    <property type="term" value="C:endoplasmic reticulum exit site"/>
    <property type="evidence" value="ECO:0007669"/>
    <property type="project" value="TreeGrafter"/>
</dbReference>
<evidence type="ECO:0000259" key="5">
    <source>
        <dbReference type="Pfam" id="PF04810"/>
    </source>
</evidence>
<dbReference type="InterPro" id="IPR012990">
    <property type="entry name" value="Beta-sandwich_Sec23_24"/>
</dbReference>
<dbReference type="Gene3D" id="2.60.40.1670">
    <property type="entry name" value="beta-sandwich domain of Sec23/24"/>
    <property type="match status" value="1"/>
</dbReference>
<dbReference type="GO" id="GO:0090110">
    <property type="term" value="P:COPII-coated vesicle cargo loading"/>
    <property type="evidence" value="ECO:0007669"/>
    <property type="project" value="TreeGrafter"/>
</dbReference>
<dbReference type="GO" id="GO:0000149">
    <property type="term" value="F:SNARE binding"/>
    <property type="evidence" value="ECO:0007669"/>
    <property type="project" value="TreeGrafter"/>
</dbReference>
<dbReference type="OrthoDB" id="49016at2759"/>
<dbReference type="PANTHER" id="PTHR13803:SF4">
    <property type="entry name" value="SECRETORY 24CD, ISOFORM C"/>
    <property type="match status" value="1"/>
</dbReference>
<dbReference type="Gene3D" id="3.40.50.410">
    <property type="entry name" value="von Willebrand factor, type A domain"/>
    <property type="match status" value="1"/>
</dbReference>
<dbReference type="InterPro" id="IPR029006">
    <property type="entry name" value="ADF-H/Gelsolin-like_dom_sf"/>
</dbReference>
<evidence type="ECO:0000259" key="8">
    <source>
        <dbReference type="Pfam" id="PF08033"/>
    </source>
</evidence>
<name>A0A4Y7PFZ3_9AGAM</name>
<feature type="domain" description="Sec23/Sec24 beta-sandwich" evidence="8">
    <location>
        <begin position="574"/>
        <end position="668"/>
    </location>
</feature>
<feature type="compositionally biased region" description="Low complexity" evidence="4">
    <location>
        <begin position="235"/>
        <end position="256"/>
    </location>
</feature>
<dbReference type="GO" id="GO:0008270">
    <property type="term" value="F:zinc ion binding"/>
    <property type="evidence" value="ECO:0007669"/>
    <property type="project" value="InterPro"/>
</dbReference>
<dbReference type="Pfam" id="PF04810">
    <property type="entry name" value="zf-Sec23_Sec24"/>
    <property type="match status" value="1"/>
</dbReference>
<feature type="domain" description="Sec23/Sec24 trunk" evidence="6">
    <location>
        <begin position="284"/>
        <end position="453"/>
    </location>
</feature>
<feature type="region of interest" description="Disordered" evidence="4">
    <location>
        <begin position="472"/>
        <end position="492"/>
    </location>
</feature>
<dbReference type="Pfam" id="PF08033">
    <property type="entry name" value="Sec23_BS"/>
    <property type="match status" value="1"/>
</dbReference>
<dbReference type="GO" id="GO:0006886">
    <property type="term" value="P:intracellular protein transport"/>
    <property type="evidence" value="ECO:0007669"/>
    <property type="project" value="InterPro"/>
</dbReference>
<feature type="domain" description="Sec23/Sec24 helical" evidence="7">
    <location>
        <begin position="682"/>
        <end position="782"/>
    </location>
</feature>
<dbReference type="InterPro" id="IPR036465">
    <property type="entry name" value="vWFA_dom_sf"/>
</dbReference>
<evidence type="ECO:0000256" key="4">
    <source>
        <dbReference type="SAM" id="MobiDB-lite"/>
    </source>
</evidence>
<dbReference type="InterPro" id="IPR006896">
    <property type="entry name" value="Sec23/24_trunk_dom"/>
</dbReference>
<gene>
    <name evidence="9" type="ORF">BD410DRAFT_797254</name>
</gene>
<keyword evidence="2" id="KW-0813">Transport</keyword>
<dbReference type="InterPro" id="IPR036174">
    <property type="entry name" value="Znf_Sec23_Sec24_sf"/>
</dbReference>
<dbReference type="SUPFAM" id="SSF53300">
    <property type="entry name" value="vWA-like"/>
    <property type="match status" value="1"/>
</dbReference>
<dbReference type="Pfam" id="PF04815">
    <property type="entry name" value="Sec23_helical"/>
    <property type="match status" value="1"/>
</dbReference>
<protein>
    <recommendedName>
        <fullName evidence="11">Sec24-like protein</fullName>
    </recommendedName>
</protein>
<evidence type="ECO:0000259" key="6">
    <source>
        <dbReference type="Pfam" id="PF04811"/>
    </source>
</evidence>
<evidence type="ECO:0000256" key="1">
    <source>
        <dbReference type="ARBA" id="ARBA00008334"/>
    </source>
</evidence>
<accession>A0A4Y7PFZ3</accession>
<evidence type="ECO:0000313" key="10">
    <source>
        <dbReference type="Proteomes" id="UP000294933"/>
    </source>
</evidence>
<dbReference type="Gene3D" id="2.30.30.380">
    <property type="entry name" value="Zn-finger domain of Sec23/24"/>
    <property type="match status" value="1"/>
</dbReference>
<dbReference type="InterPro" id="IPR036175">
    <property type="entry name" value="Sec23/24_helical_dom_sf"/>
</dbReference>
<organism evidence="9 10">
    <name type="scientific">Rickenella mellea</name>
    <dbReference type="NCBI Taxonomy" id="50990"/>
    <lineage>
        <taxon>Eukaryota</taxon>
        <taxon>Fungi</taxon>
        <taxon>Dikarya</taxon>
        <taxon>Basidiomycota</taxon>
        <taxon>Agaricomycotina</taxon>
        <taxon>Agaricomycetes</taxon>
        <taxon>Hymenochaetales</taxon>
        <taxon>Rickenellaceae</taxon>
        <taxon>Rickenella</taxon>
    </lineage>
</organism>
<dbReference type="STRING" id="50990.A0A4Y7PFZ3"/>
<dbReference type="InterPro" id="IPR036180">
    <property type="entry name" value="Gelsolin-like_dom_sf"/>
</dbReference>
<evidence type="ECO:0000256" key="3">
    <source>
        <dbReference type="ARBA" id="ARBA00022927"/>
    </source>
</evidence>
<evidence type="ECO:0000259" key="7">
    <source>
        <dbReference type="Pfam" id="PF04815"/>
    </source>
</evidence>
<dbReference type="InterPro" id="IPR006895">
    <property type="entry name" value="Znf_Sec23_Sec24"/>
</dbReference>
<dbReference type="SUPFAM" id="SSF82919">
    <property type="entry name" value="Zn-finger domain of Sec23/24"/>
    <property type="match status" value="1"/>
</dbReference>
<evidence type="ECO:0000313" key="9">
    <source>
        <dbReference type="EMBL" id="TDL14313.1"/>
    </source>
</evidence>
<comment type="similarity">
    <text evidence="1">Belongs to the SEC23/SEC24 family. SEC24 subfamily.</text>
</comment>
<dbReference type="SUPFAM" id="SSF82754">
    <property type="entry name" value="C-terminal, gelsolin-like domain of Sec23/24"/>
    <property type="match status" value="1"/>
</dbReference>
<dbReference type="InterPro" id="IPR006900">
    <property type="entry name" value="Sec23/24_helical_dom"/>
</dbReference>
<keyword evidence="10" id="KW-1185">Reference proteome</keyword>
<feature type="region of interest" description="Disordered" evidence="4">
    <location>
        <begin position="233"/>
        <end position="261"/>
    </location>
</feature>
<evidence type="ECO:0008006" key="11">
    <source>
        <dbReference type="Google" id="ProtNLM"/>
    </source>
</evidence>
<dbReference type="PANTHER" id="PTHR13803">
    <property type="entry name" value="SEC24-RELATED PROTEIN"/>
    <property type="match status" value="1"/>
</dbReference>
<proteinExistence type="inferred from homology"/>
<feature type="region of interest" description="Disordered" evidence="4">
    <location>
        <begin position="1"/>
        <end position="21"/>
    </location>
</feature>
<feature type="domain" description="Zinc finger Sec23/Sec24-type" evidence="5">
    <location>
        <begin position="135"/>
        <end position="171"/>
    </location>
</feature>
<keyword evidence="3" id="KW-0653">Protein transport</keyword>
<feature type="compositionally biased region" description="Low complexity" evidence="4">
    <location>
        <begin position="472"/>
        <end position="486"/>
    </location>
</feature>
<dbReference type="EMBL" id="ML170355">
    <property type="protein sequence ID" value="TDL14313.1"/>
    <property type="molecule type" value="Genomic_DNA"/>
</dbReference>
<dbReference type="Gene3D" id="1.20.120.730">
    <property type="entry name" value="Sec23/Sec24 helical domain"/>
    <property type="match status" value="1"/>
</dbReference>
<dbReference type="GO" id="GO:0030127">
    <property type="term" value="C:COPII vesicle coat"/>
    <property type="evidence" value="ECO:0007669"/>
    <property type="project" value="InterPro"/>
</dbReference>
<dbReference type="VEuPathDB" id="FungiDB:BD410DRAFT_797254"/>
<dbReference type="InterPro" id="IPR050550">
    <property type="entry name" value="SEC23_SEC24_subfamily"/>
</dbReference>
<dbReference type="Pfam" id="PF04811">
    <property type="entry name" value="Sec23_trunk"/>
    <property type="match status" value="1"/>
</dbReference>
<sequence>MFGHPHHIPQPPHSAGKPFSGLRARIDPEQIPSPIEAQEADEELWSENVYPTLPGTHVPLSTTEYVALDQGNSTPRFIRLTTWNVPSTSDLASTCQIPLGALVQPLADTHPNEEGVPFIPLNPASDDDDEVEEGPLRCEGCRAYVNPWCTWTSGGSRWRCNLCAHESEVPPSQYAPINAPSLVPLNPHTQLPRPELTKGTCTFAVPSSYHASYPAPRILPSYVSIPSSPLPSSPLPSSLSKAKATTTHNATTNTTTSPLSASFSKMTFDTKSSHVPQSTDKRPPTPMHTIFAIDVSAPSVVNGYTRAVCEAVKGVVFGSSRHPTDGAGGGDEGLVEEGEDPCLPSVCKTAIVTFDSTVHFYNLSPRLPQATMHVVPDILEMFCPLRDAMFVSPSESRNVIESLLDALPSRFTNTNITGCATGPAVQGCLAALAPFGGHIVVFTASPPSLGPGSSSPSFSSSSSSRTTSFLSPSSTASFNTSSSASTGTGGGGGTGTLSAQDAFWLDLGDECAESGVGVSVFAASGSGLGVELGSMAPLATLTGGALSYFPRFDDTRDSDYVRSQLRGTFKQIRGYDASIIMRCSTGLRVRASHGLFTPSPSSPSLSTGLLTSSSTYAFSLTHSTSLSSTLSSFAGPTLSEREYAYFQCAVLYTSVDGMRKVRVVNVGAVVSGLAGNVFRYADCDAVVTFFAKEAISTASIPKLENIREDLTERCAAILLAYRRNCAAATSPSQLILPEAFKLLPLYVLALQKSKPLKDHSVTPDTRAYYSHRLLNMPVRTTLQYLYPRLLALHDLTDDIAIPNSVVSAVPPRPTSTTSISDSESTSVFAQERHMSQLKLPALMRNSHLLMEGYGVYLIDNEETMVLWVGTSVSPALLKDLMDCDNLLQLDTLNPHIPNLPTLISKQVHTVLASRKALRGGSPPPKFMIARQNLDASEIEFSDMLVEDTNNGAMSYLDYLCFVHKQINVALTSGTSIGNGGSGFGLRGTPW</sequence>
<dbReference type="Gene3D" id="3.40.20.10">
    <property type="entry name" value="Severin"/>
    <property type="match status" value="1"/>
</dbReference>
<dbReference type="SUPFAM" id="SSF81811">
    <property type="entry name" value="Helical domain of Sec23/24"/>
    <property type="match status" value="1"/>
</dbReference>
<dbReference type="AlphaFoldDB" id="A0A4Y7PFZ3"/>